<sequence>PAWQPQEAEPSGFSWGPQMPAEENQYNFGGSYVQYFEHVYRAEFPEYRVEFSDPRYGRGKVVTFFSGSATALIVELLPKSTDSKKLRADCAARGIPYLRFYYDREGWWNTRAYVVKRTRDALGGQR</sequence>
<comment type="caution">
    <text evidence="1">The sequence shown here is derived from an EMBL/GenBank/DDBJ whole genome shotgun (WGS) entry which is preliminary data.</text>
</comment>
<accession>A0AA43RJJ3</accession>
<proteinExistence type="predicted"/>
<gene>
    <name evidence="1" type="ORF">Q3982_08080</name>
</gene>
<organism evidence="1 2">
    <name type="scientific">Phoenicibacter congonensis</name>
    <dbReference type="NCBI Taxonomy" id="1944646"/>
    <lineage>
        <taxon>Bacteria</taxon>
        <taxon>Bacillati</taxon>
        <taxon>Actinomycetota</taxon>
        <taxon>Coriobacteriia</taxon>
        <taxon>Eggerthellales</taxon>
        <taxon>Eggerthellaceae</taxon>
        <taxon>Phoenicibacter</taxon>
    </lineage>
</organism>
<protein>
    <submittedName>
        <fullName evidence="1">Uncharacterized protein</fullName>
    </submittedName>
</protein>
<dbReference type="EMBL" id="JAUMVS010000235">
    <property type="protein sequence ID" value="MDO4842614.1"/>
    <property type="molecule type" value="Genomic_DNA"/>
</dbReference>
<reference evidence="1" key="1">
    <citation type="submission" date="2023-07" db="EMBL/GenBank/DDBJ databases">
        <title>Between Cages and Wild: Unraveling the Impact of Captivity on Animal Microbiomes and Antimicrobial Resistance.</title>
        <authorList>
            <person name="Schmartz G.P."/>
            <person name="Rehner J."/>
            <person name="Schuff M.J."/>
            <person name="Becker S.L."/>
            <person name="Kravczyk M."/>
            <person name="Gurevich A."/>
            <person name="Francke R."/>
            <person name="Mueller R."/>
            <person name="Keller V."/>
            <person name="Keller A."/>
        </authorList>
    </citation>
    <scope>NUCLEOTIDE SEQUENCE</scope>
    <source>
        <strain evidence="1">S12M_St_49</strain>
    </source>
</reference>
<dbReference type="Proteomes" id="UP001168575">
    <property type="component" value="Unassembled WGS sequence"/>
</dbReference>
<feature type="non-terminal residue" evidence="1">
    <location>
        <position position="1"/>
    </location>
</feature>
<evidence type="ECO:0000313" key="1">
    <source>
        <dbReference type="EMBL" id="MDO4842614.1"/>
    </source>
</evidence>
<evidence type="ECO:0000313" key="2">
    <source>
        <dbReference type="Proteomes" id="UP001168575"/>
    </source>
</evidence>
<name>A0AA43RJJ3_9ACTN</name>
<dbReference type="AlphaFoldDB" id="A0AA43RJJ3"/>
<keyword evidence="2" id="KW-1185">Reference proteome</keyword>